<dbReference type="PATRIC" id="fig|1121328.3.peg.1867"/>
<dbReference type="InterPro" id="IPR005372">
    <property type="entry name" value="UPF0182"/>
</dbReference>
<keyword evidence="1 5" id="KW-1003">Cell membrane</keyword>
<dbReference type="Proteomes" id="UP000092605">
    <property type="component" value="Unassembled WGS sequence"/>
</dbReference>
<comment type="similarity">
    <text evidence="5">Belongs to the UPF0182 family.</text>
</comment>
<keyword evidence="2 5" id="KW-0812">Transmembrane</keyword>
<feature type="transmembrane region" description="Helical" evidence="5">
    <location>
        <begin position="197"/>
        <end position="222"/>
    </location>
</feature>
<evidence type="ECO:0000256" key="4">
    <source>
        <dbReference type="ARBA" id="ARBA00023136"/>
    </source>
</evidence>
<evidence type="ECO:0000256" key="3">
    <source>
        <dbReference type="ARBA" id="ARBA00022989"/>
    </source>
</evidence>
<reference evidence="7 9" key="2">
    <citation type="submission" date="2016-11" db="EMBL/GenBank/DDBJ databases">
        <authorList>
            <person name="Varghese N."/>
            <person name="Submissions S."/>
        </authorList>
    </citation>
    <scope>NUCLEOTIDE SEQUENCE [LARGE SCALE GENOMIC DNA]</scope>
    <source>
        <strain evidence="7 9">DSM 7308</strain>
    </source>
</reference>
<protein>
    <recommendedName>
        <fullName evidence="5">UPF0182 protein JWYL7_1854</fullName>
    </recommendedName>
</protein>
<keyword evidence="4 5" id="KW-0472">Membrane</keyword>
<reference evidence="6 8" key="1">
    <citation type="submission" date="2016-02" db="EMBL/GenBank/DDBJ databases">
        <title>Draft genome sequence for Clostridium paradoxum JW-YL-7.</title>
        <authorList>
            <person name="Utturkar S.M."/>
            <person name="Lancaster A."/>
            <person name="Poole F.L."/>
            <person name="Adams M.W."/>
            <person name="Brown S.D."/>
        </authorList>
    </citation>
    <scope>NUCLEOTIDE SEQUENCE [LARGE SCALE GENOMIC DNA]</scope>
    <source>
        <strain evidence="6 8">JW-YL-7</strain>
    </source>
</reference>
<dbReference type="EMBL" id="FRBG01000020">
    <property type="protein sequence ID" value="SHL28667.1"/>
    <property type="molecule type" value="Genomic_DNA"/>
</dbReference>
<dbReference type="Proteomes" id="UP000323392">
    <property type="component" value="Unassembled WGS sequence"/>
</dbReference>
<gene>
    <name evidence="6" type="ORF">JWYL7_1854</name>
    <name evidence="7" type="ORF">SAMN05661008_01815</name>
</gene>
<proteinExistence type="inferred from homology"/>
<evidence type="ECO:0000313" key="9">
    <source>
        <dbReference type="Proteomes" id="UP000323392"/>
    </source>
</evidence>
<dbReference type="PANTHER" id="PTHR39344:SF1">
    <property type="entry name" value="UPF0182 PROTEIN SLL1060"/>
    <property type="match status" value="1"/>
</dbReference>
<evidence type="ECO:0000313" key="8">
    <source>
        <dbReference type="Proteomes" id="UP000092605"/>
    </source>
</evidence>
<feature type="transmembrane region" description="Helical" evidence="5">
    <location>
        <begin position="97"/>
        <end position="118"/>
    </location>
</feature>
<name>A0A150FT44_CLOPD</name>
<keyword evidence="9" id="KW-1185">Reference proteome</keyword>
<feature type="transmembrane region" description="Helical" evidence="5">
    <location>
        <begin position="7"/>
        <end position="29"/>
    </location>
</feature>
<keyword evidence="3 5" id="KW-1133">Transmembrane helix</keyword>
<feature type="transmembrane region" description="Helical" evidence="5">
    <location>
        <begin position="273"/>
        <end position="293"/>
    </location>
</feature>
<comment type="caution">
    <text evidence="6">The sequence shown here is derived from an EMBL/GenBank/DDBJ whole genome shotgun (WGS) entry which is preliminary data.</text>
</comment>
<feature type="transmembrane region" description="Helical" evidence="5">
    <location>
        <begin position="248"/>
        <end position="266"/>
    </location>
</feature>
<evidence type="ECO:0000313" key="7">
    <source>
        <dbReference type="EMBL" id="SHL28667.1"/>
    </source>
</evidence>
<organism evidence="6 8">
    <name type="scientific">Alkalithermobacter thermoalcaliphilus JW-YL-7 = DSM 7308</name>
    <dbReference type="NCBI Taxonomy" id="1121328"/>
    <lineage>
        <taxon>Bacteria</taxon>
        <taxon>Bacillati</taxon>
        <taxon>Bacillota</taxon>
        <taxon>Clostridia</taxon>
        <taxon>Peptostreptococcales</taxon>
        <taxon>Tepidibacteraceae</taxon>
        <taxon>Alkalithermobacter</taxon>
    </lineage>
</organism>
<dbReference type="RefSeq" id="WP_072280222.1">
    <property type="nucleotide sequence ID" value="NZ_FRBG01000020.1"/>
</dbReference>
<dbReference type="AlphaFoldDB" id="A0A150FT44"/>
<dbReference type="GO" id="GO:0005886">
    <property type="term" value="C:plasma membrane"/>
    <property type="evidence" value="ECO:0007669"/>
    <property type="project" value="UniProtKB-SubCell"/>
</dbReference>
<feature type="transmembrane region" description="Helical" evidence="5">
    <location>
        <begin position="49"/>
        <end position="70"/>
    </location>
</feature>
<dbReference type="EMBL" id="LSFY01000001">
    <property type="protein sequence ID" value="KXZ40779.1"/>
    <property type="molecule type" value="Genomic_DNA"/>
</dbReference>
<dbReference type="STRING" id="1121328.JWYL7_1854"/>
<comment type="subcellular location">
    <subcellularLocation>
        <location evidence="5">Cell membrane</location>
        <topology evidence="5">Multi-pass membrane protein</topology>
    </subcellularLocation>
</comment>
<accession>A0A150FT44</accession>
<evidence type="ECO:0000256" key="5">
    <source>
        <dbReference type="HAMAP-Rule" id="MF_01600"/>
    </source>
</evidence>
<evidence type="ECO:0000256" key="1">
    <source>
        <dbReference type="ARBA" id="ARBA00022475"/>
    </source>
</evidence>
<evidence type="ECO:0000256" key="2">
    <source>
        <dbReference type="ARBA" id="ARBA00022692"/>
    </source>
</evidence>
<dbReference type="GO" id="GO:0005576">
    <property type="term" value="C:extracellular region"/>
    <property type="evidence" value="ECO:0007669"/>
    <property type="project" value="TreeGrafter"/>
</dbReference>
<evidence type="ECO:0000313" key="6">
    <source>
        <dbReference type="EMBL" id="KXZ40779.1"/>
    </source>
</evidence>
<dbReference type="HAMAP" id="MF_01600">
    <property type="entry name" value="UPF0182"/>
    <property type="match status" value="1"/>
</dbReference>
<sequence>MKTVDKRITLVLIGIFIFSIFFSTIVQFLSNYMWFIDVGYKDIYIKRVFYRFFIGIFIFGLFNFIMYFYFTSIKKKYYKSINILYSKEEEKKSRLKILTISSLISLLFSVSVSSSMWMDILKFKNFTLFGLTDPIFNKDISFYVFKLPVIKDIVNIISFSLILLMVFTLIYYIILTSNKEILRFSRSEWIHFDIKKIYNSAFDSIVYIICLFFVVLAIQNYLSSFDILYSKRGIVTGASFTDVNVTLFAYKIKSIISLFTAVLIILGRKKRNIKLIAIGPILIVFVGVASLIAENIVQNLIVSPNEIAKESKYIKYNMDYTKKAYGLGNIKQEEFLALDNLSFEDIQNNKETISNIPINDYRPTLQTYNQLQGIRSYYRFNDIDIDRYIIDGKLTQVFLSAREIDKSKLPSQAQTWINKHLKYTHGYGIVMSPVNDITSSGQPKTIIRNIPPVSEFKQLAVKRPEIYFGELTNDYIVINTKEDEFSYPKGETNAFTRYEGTAGIKLNLLNRILYSIDTKSLKLLVSTAINSDSRIIINRNINDRIKAIAPFIEYDEDPYIVLVDGKLYWIVDGYTTTERYPYSQVYEDSNINYIRNSVKVVIDAYNGDVDFYIVDDNDPIIKTYSKIFKDLFKSIDKMPQGIKRHLRYPQHIFDIQAKVYATYHMKDVGVFYNKEDQWEIATEIYQGKNDPIEVESNYIVFKLPNEDRAEFLLTVPYTPRGKQNMTALLVARNDLEKYGQIILYKFPKDKNVLGPYQIESRINQDPEISRNLTQWDSGGSKVIRGHMITVPIQDSLLYVEPLYIKSDSKESIPEVKKIIMLYKDKIVIENSLQEALDSLFKNGEKQKDKEFVYDQDNLITKANEIYNKAQQAMKEGNFSDYGKYIQELGEVLRKLESENR</sequence>
<feature type="transmembrane region" description="Helical" evidence="5">
    <location>
        <begin position="153"/>
        <end position="176"/>
    </location>
</feature>
<dbReference type="PANTHER" id="PTHR39344">
    <property type="entry name" value="UPF0182 PROTEIN SLL1060"/>
    <property type="match status" value="1"/>
</dbReference>
<dbReference type="Pfam" id="PF03699">
    <property type="entry name" value="UPF0182"/>
    <property type="match status" value="1"/>
</dbReference>